<protein>
    <submittedName>
        <fullName evidence="1">Uncharacterized protein</fullName>
    </submittedName>
</protein>
<organism evidence="1 2">
    <name type="scientific">Listeria weihenstephanensis</name>
    <dbReference type="NCBI Taxonomy" id="1006155"/>
    <lineage>
        <taxon>Bacteria</taxon>
        <taxon>Bacillati</taxon>
        <taxon>Bacillota</taxon>
        <taxon>Bacilli</taxon>
        <taxon>Bacillales</taxon>
        <taxon>Listeriaceae</taxon>
        <taxon>Listeria</taxon>
    </lineage>
</organism>
<proteinExistence type="predicted"/>
<dbReference type="KEGG" id="lwi:UE46_10015"/>
<evidence type="ECO:0000313" key="2">
    <source>
        <dbReference type="Proteomes" id="UP000223060"/>
    </source>
</evidence>
<accession>A0A1S7FVG5</accession>
<dbReference type="AlphaFoldDB" id="A0A1S7FVG5"/>
<reference evidence="2" key="1">
    <citation type="submission" date="2015-03" db="EMBL/GenBank/DDBJ databases">
        <authorList>
            <person name="Ferrari E."/>
            <person name="Walter M.C."/>
            <person name="Huptas C."/>
            <person name="Scherer S."/>
            <person name="Mueller-Herbst S."/>
        </authorList>
    </citation>
    <scope>NUCLEOTIDE SEQUENCE [LARGE SCALE GENOMIC DNA]</scope>
    <source>
        <strain evidence="2">LWP01</strain>
    </source>
</reference>
<dbReference type="PIRSF" id="PIRSF012562">
    <property type="entry name" value="UCP012562"/>
    <property type="match status" value="1"/>
</dbReference>
<dbReference type="Pfam" id="PF07285">
    <property type="entry name" value="DUF1444"/>
    <property type="match status" value="1"/>
</dbReference>
<dbReference type="EMBL" id="CP011102">
    <property type="protein sequence ID" value="AQY51359.1"/>
    <property type="molecule type" value="Genomic_DNA"/>
</dbReference>
<gene>
    <name evidence="1" type="ORF">UE46_10015</name>
</gene>
<dbReference type="NCBIfam" id="NF010189">
    <property type="entry name" value="PRK13668.1"/>
    <property type="match status" value="1"/>
</dbReference>
<dbReference type="Proteomes" id="UP000223060">
    <property type="component" value="Chromosome"/>
</dbReference>
<dbReference type="InterPro" id="IPR010838">
    <property type="entry name" value="DUF1444"/>
</dbReference>
<keyword evidence="2" id="KW-1185">Reference proteome</keyword>
<evidence type="ECO:0000313" key="1">
    <source>
        <dbReference type="EMBL" id="AQY51359.1"/>
    </source>
</evidence>
<dbReference type="RefSeq" id="WP_036061545.1">
    <property type="nucleotide sequence ID" value="NZ_CP011102.1"/>
</dbReference>
<name>A0A1S7FVG5_9LIST</name>
<sequence>MMKMTTMKMKERLEKELASAARTFRYDRDKDTLKVTEAGNSITLSIPQIIANWQENGEVAVEKIVYYVEEGLKASQANIDIRASLPNVYPVIRATSFPRKTKDDKALLVEDHTAETAIFYVVDVGSSYRFIEEDALSGTDVTLDDVRMAAFSNLRTRATTMKKDTVSDNDYYFVRTNDGYDASRILNEPFLEEMRAKIQGEMVLAVPHQDVLIIADIRNNTGYDVLAHMTMDFFSSGLAPITSLPLVYNDGKLEPIFIMAKNRPKE</sequence>